<name>A0A7W7VG80_9PSEU</name>
<evidence type="ECO:0000313" key="1">
    <source>
        <dbReference type="EMBL" id="MBB4908879.1"/>
    </source>
</evidence>
<gene>
    <name evidence="1" type="ORF">FHR82_005132</name>
</gene>
<keyword evidence="2" id="KW-1185">Reference proteome</keyword>
<accession>A0A7W7VG80</accession>
<dbReference type="RefSeq" id="WP_260418084.1">
    <property type="nucleotide sequence ID" value="NZ_JACHJQ010000005.1"/>
</dbReference>
<organism evidence="1 2">
    <name type="scientific">Actinophytocola algeriensis</name>
    <dbReference type="NCBI Taxonomy" id="1768010"/>
    <lineage>
        <taxon>Bacteria</taxon>
        <taxon>Bacillati</taxon>
        <taxon>Actinomycetota</taxon>
        <taxon>Actinomycetes</taxon>
        <taxon>Pseudonocardiales</taxon>
        <taxon>Pseudonocardiaceae</taxon>
    </lineage>
</organism>
<reference evidence="1 2" key="1">
    <citation type="submission" date="2020-08" db="EMBL/GenBank/DDBJ databases">
        <title>Genomic Encyclopedia of Type Strains, Phase III (KMG-III): the genomes of soil and plant-associated and newly described type strains.</title>
        <authorList>
            <person name="Whitman W."/>
        </authorList>
    </citation>
    <scope>NUCLEOTIDE SEQUENCE [LARGE SCALE GENOMIC DNA]</scope>
    <source>
        <strain evidence="1 2">CECT 8960</strain>
    </source>
</reference>
<protein>
    <submittedName>
        <fullName evidence="1">Uncharacterized protein</fullName>
    </submittedName>
</protein>
<proteinExistence type="predicted"/>
<dbReference type="Proteomes" id="UP000520767">
    <property type="component" value="Unassembled WGS sequence"/>
</dbReference>
<sequence length="43" mass="5034">MSFRNKARRRSAWATTQVDVRHHDYRYVETGQKIGNVVITVAD</sequence>
<evidence type="ECO:0000313" key="2">
    <source>
        <dbReference type="Proteomes" id="UP000520767"/>
    </source>
</evidence>
<comment type="caution">
    <text evidence="1">The sequence shown here is derived from an EMBL/GenBank/DDBJ whole genome shotgun (WGS) entry which is preliminary data.</text>
</comment>
<dbReference type="EMBL" id="JACHJQ010000005">
    <property type="protein sequence ID" value="MBB4908879.1"/>
    <property type="molecule type" value="Genomic_DNA"/>
</dbReference>
<dbReference type="AlphaFoldDB" id="A0A7W7VG80"/>